<feature type="region of interest" description="Disordered" evidence="1">
    <location>
        <begin position="23"/>
        <end position="66"/>
    </location>
</feature>
<evidence type="ECO:0000313" key="3">
    <source>
        <dbReference type="Proteomes" id="UP000825701"/>
    </source>
</evidence>
<sequence>MFDTTDVQAALIWNDRMSILVASNPGAPRKHTTCRTDQPESQPDALSGTSTRRSSTRLRVVTRAAA</sequence>
<dbReference type="EMBL" id="CP081869">
    <property type="protein sequence ID" value="QZO01702.1"/>
    <property type="molecule type" value="Genomic_DNA"/>
</dbReference>
<protein>
    <submittedName>
        <fullName evidence="2">Uncharacterized protein</fullName>
    </submittedName>
</protein>
<name>A0A9E6RIN8_9HYPH</name>
<reference evidence="2" key="1">
    <citation type="submission" date="2021-08" db="EMBL/GenBank/DDBJ databases">
        <authorList>
            <person name="Zhang H."/>
            <person name="Xu M."/>
            <person name="Yu Z."/>
            <person name="Yang L."/>
            <person name="Cai Y."/>
        </authorList>
    </citation>
    <scope>NUCLEOTIDE SEQUENCE</scope>
    <source>
        <strain evidence="2">CHL1</strain>
    </source>
</reference>
<accession>A0A9E6RIN8</accession>
<evidence type="ECO:0000313" key="2">
    <source>
        <dbReference type="EMBL" id="QZO01702.1"/>
    </source>
</evidence>
<evidence type="ECO:0000256" key="1">
    <source>
        <dbReference type="SAM" id="MobiDB-lite"/>
    </source>
</evidence>
<dbReference type="Proteomes" id="UP000825701">
    <property type="component" value="Chromosome"/>
</dbReference>
<keyword evidence="3" id="KW-1185">Reference proteome</keyword>
<proteinExistence type="predicted"/>
<gene>
    <name evidence="2" type="ORF">K6K41_10150</name>
</gene>
<dbReference type="RefSeq" id="WP_261405020.1">
    <property type="nucleotide sequence ID" value="NZ_CP081869.1"/>
</dbReference>
<dbReference type="KEGG" id="cmet:K6K41_10150"/>
<dbReference type="AlphaFoldDB" id="A0A9E6RIN8"/>
<organism evidence="2 3">
    <name type="scientific">Chenggangzhangella methanolivorans</name>
    <dbReference type="NCBI Taxonomy" id="1437009"/>
    <lineage>
        <taxon>Bacteria</taxon>
        <taxon>Pseudomonadati</taxon>
        <taxon>Pseudomonadota</taxon>
        <taxon>Alphaproteobacteria</taxon>
        <taxon>Hyphomicrobiales</taxon>
        <taxon>Methylopilaceae</taxon>
        <taxon>Chenggangzhangella</taxon>
    </lineage>
</organism>
<feature type="compositionally biased region" description="Low complexity" evidence="1">
    <location>
        <begin position="46"/>
        <end position="66"/>
    </location>
</feature>